<proteinExistence type="predicted"/>
<feature type="region of interest" description="Disordered" evidence="1">
    <location>
        <begin position="138"/>
        <end position="158"/>
    </location>
</feature>
<dbReference type="RefSeq" id="XP_064708726.1">
    <property type="nucleotide sequence ID" value="XM_064855137.1"/>
</dbReference>
<dbReference type="GeneID" id="89979758"/>
<name>A0AAV9NK46_9EURO</name>
<dbReference type="EMBL" id="JAVRRD010000006">
    <property type="protein sequence ID" value="KAK5057608.1"/>
    <property type="molecule type" value="Genomic_DNA"/>
</dbReference>
<keyword evidence="3" id="KW-1185">Reference proteome</keyword>
<feature type="region of interest" description="Disordered" evidence="1">
    <location>
        <begin position="208"/>
        <end position="228"/>
    </location>
</feature>
<feature type="compositionally biased region" description="Basic and acidic residues" evidence="1">
    <location>
        <begin position="110"/>
        <end position="120"/>
    </location>
</feature>
<evidence type="ECO:0000313" key="3">
    <source>
        <dbReference type="Proteomes" id="UP001358417"/>
    </source>
</evidence>
<accession>A0AAV9NK46</accession>
<evidence type="ECO:0000313" key="2">
    <source>
        <dbReference type="EMBL" id="KAK5057608.1"/>
    </source>
</evidence>
<dbReference type="AlphaFoldDB" id="A0AAV9NK46"/>
<protein>
    <submittedName>
        <fullName evidence="2">Uncharacterized protein</fullName>
    </submittedName>
</protein>
<comment type="caution">
    <text evidence="2">The sequence shown here is derived from an EMBL/GenBank/DDBJ whole genome shotgun (WGS) entry which is preliminary data.</text>
</comment>
<feature type="compositionally biased region" description="Low complexity" evidence="1">
    <location>
        <begin position="65"/>
        <end position="75"/>
    </location>
</feature>
<feature type="region of interest" description="Disordered" evidence="1">
    <location>
        <begin position="40"/>
        <end position="120"/>
    </location>
</feature>
<evidence type="ECO:0000256" key="1">
    <source>
        <dbReference type="SAM" id="MobiDB-lite"/>
    </source>
</evidence>
<feature type="compositionally biased region" description="Basic and acidic residues" evidence="1">
    <location>
        <begin position="138"/>
        <end position="154"/>
    </location>
</feature>
<reference evidence="2 3" key="1">
    <citation type="submission" date="2023-08" db="EMBL/GenBank/DDBJ databases">
        <title>Black Yeasts Isolated from many extreme environments.</title>
        <authorList>
            <person name="Coleine C."/>
            <person name="Stajich J.E."/>
            <person name="Selbmann L."/>
        </authorList>
    </citation>
    <scope>NUCLEOTIDE SEQUENCE [LARGE SCALE GENOMIC DNA]</scope>
    <source>
        <strain evidence="2 3">CCFEE 5792</strain>
    </source>
</reference>
<organism evidence="2 3">
    <name type="scientific">Exophiala bonariae</name>
    <dbReference type="NCBI Taxonomy" id="1690606"/>
    <lineage>
        <taxon>Eukaryota</taxon>
        <taxon>Fungi</taxon>
        <taxon>Dikarya</taxon>
        <taxon>Ascomycota</taxon>
        <taxon>Pezizomycotina</taxon>
        <taxon>Eurotiomycetes</taxon>
        <taxon>Chaetothyriomycetidae</taxon>
        <taxon>Chaetothyriales</taxon>
        <taxon>Herpotrichiellaceae</taxon>
        <taxon>Exophiala</taxon>
    </lineage>
</organism>
<dbReference type="Proteomes" id="UP001358417">
    <property type="component" value="Unassembled WGS sequence"/>
</dbReference>
<sequence length="245" mass="27310">MFKRDLVKPALHHTKWQQPIHTEAISNRDEDVRNPVCLRNRTDLEHSDDGSVTDNPSIRGGKPMTAKTSSASVTTSRRREGRISFAKSKSLQQLIKEDREKVHRARKAQHAKDLKAKLDAENKAIEDQKKADKELAKRYNKEKKRREAEEDRNNKNWGGIVRGFDPNAGLLRCAASEDELRHSRISNLGDNVKSDSLTNILHPRLDKGQTWGVEHGSPGKRGRFGISSPAIAGSGGVIALDGGDD</sequence>
<feature type="compositionally biased region" description="Basic and acidic residues" evidence="1">
    <location>
        <begin position="40"/>
        <end position="49"/>
    </location>
</feature>
<gene>
    <name evidence="2" type="ORF">LTR84_011608</name>
</gene>